<sequence length="363" mass="39241">MKRLILLMFAVGLIVVAVLVAKEGLELGGGGAGPTGGAGGQAESTPNVVEEVIEQGTITIIHTDSASQHPIPGTEFEILDGSTNRTIETVTTDANGRAVTSPLDYGDQYVVKQSSVMAPFELSLEPVSVSLQQEEKELAVASSIPAFVKGYAWGEDGKLNVSEVYIDEVPVVMQKPELPNGCEITSLTAVLNGLGFDLTKENMADNYLPQEPFYRKDGKLYGADPNKAYAGNPRDKIAWFSYAPPIIEAANKVFDQFGGDYTPVDLTGSTREQIYAELDAGRPVVIWVTLDLSPPKVTSSWYFNTTGELFKAPVNLHCVVLNGYNRTNNTVHVMNPLQGQVTYDADQFFASYDALGTHALVIR</sequence>
<feature type="domain" description="SpaA-like prealbumin fold" evidence="2">
    <location>
        <begin position="56"/>
        <end position="135"/>
    </location>
</feature>
<accession>A0A9X2MTR9</accession>
<feature type="domain" description="Peptidase C39-like" evidence="1">
    <location>
        <begin position="168"/>
        <end position="336"/>
    </location>
</feature>
<comment type="caution">
    <text evidence="3">The sequence shown here is derived from an EMBL/GenBank/DDBJ whole genome shotgun (WGS) entry which is preliminary data.</text>
</comment>
<evidence type="ECO:0000313" key="3">
    <source>
        <dbReference type="EMBL" id="MCR2807853.1"/>
    </source>
</evidence>
<organism evidence="3 4">
    <name type="scientific">Paenibacillus soyae</name>
    <dbReference type="NCBI Taxonomy" id="2969249"/>
    <lineage>
        <taxon>Bacteria</taxon>
        <taxon>Bacillati</taxon>
        <taxon>Bacillota</taxon>
        <taxon>Bacilli</taxon>
        <taxon>Bacillales</taxon>
        <taxon>Paenibacillaceae</taxon>
        <taxon>Paenibacillus</taxon>
    </lineage>
</organism>
<protein>
    <submittedName>
        <fullName evidence="3">C39 family peptidase</fullName>
    </submittedName>
</protein>
<dbReference type="SUPFAM" id="SSF49478">
    <property type="entry name" value="Cna protein B-type domain"/>
    <property type="match status" value="1"/>
</dbReference>
<dbReference type="Proteomes" id="UP001141950">
    <property type="component" value="Unassembled WGS sequence"/>
</dbReference>
<dbReference type="Pfam" id="PF13529">
    <property type="entry name" value="Peptidase_C39_2"/>
    <property type="match status" value="1"/>
</dbReference>
<dbReference type="AlphaFoldDB" id="A0A9X2MTR9"/>
<dbReference type="Gene3D" id="2.60.40.10">
    <property type="entry name" value="Immunoglobulins"/>
    <property type="match status" value="1"/>
</dbReference>
<dbReference type="InterPro" id="IPR039564">
    <property type="entry name" value="Peptidase_C39-like"/>
</dbReference>
<dbReference type="InterPro" id="IPR041033">
    <property type="entry name" value="SpaA_PFL_dom_1"/>
</dbReference>
<dbReference type="Pfam" id="PF17802">
    <property type="entry name" value="SpaA"/>
    <property type="match status" value="1"/>
</dbReference>
<dbReference type="InterPro" id="IPR013783">
    <property type="entry name" value="Ig-like_fold"/>
</dbReference>
<dbReference type="Gene3D" id="3.90.70.10">
    <property type="entry name" value="Cysteine proteinases"/>
    <property type="match status" value="1"/>
</dbReference>
<reference evidence="3" key="1">
    <citation type="submission" date="2022-08" db="EMBL/GenBank/DDBJ databases">
        <title>The genomic sequence of strain Paenibacillus sp. SCIV0701.</title>
        <authorList>
            <person name="Zhao H."/>
        </authorList>
    </citation>
    <scope>NUCLEOTIDE SEQUENCE</scope>
    <source>
        <strain evidence="3">SCIV0701</strain>
    </source>
</reference>
<evidence type="ECO:0000259" key="1">
    <source>
        <dbReference type="Pfam" id="PF13529"/>
    </source>
</evidence>
<name>A0A9X2MTR9_9BACL</name>
<dbReference type="PANTHER" id="PTHR37806:SF1">
    <property type="entry name" value="PEPTIDASE C39-LIKE DOMAIN-CONTAINING PROTEIN"/>
    <property type="match status" value="1"/>
</dbReference>
<keyword evidence="4" id="KW-1185">Reference proteome</keyword>
<gene>
    <name evidence="3" type="ORF">NQZ67_28645</name>
</gene>
<proteinExistence type="predicted"/>
<dbReference type="EMBL" id="JANIPJ010000035">
    <property type="protein sequence ID" value="MCR2807853.1"/>
    <property type="molecule type" value="Genomic_DNA"/>
</dbReference>
<evidence type="ECO:0000313" key="4">
    <source>
        <dbReference type="Proteomes" id="UP001141950"/>
    </source>
</evidence>
<dbReference type="RefSeq" id="WP_257452723.1">
    <property type="nucleotide sequence ID" value="NZ_JANIPJ010000035.1"/>
</dbReference>
<evidence type="ECO:0000259" key="2">
    <source>
        <dbReference type="Pfam" id="PF17802"/>
    </source>
</evidence>
<dbReference type="PANTHER" id="PTHR37806">
    <property type="entry name" value="LMO0724 PROTEIN"/>
    <property type="match status" value="1"/>
</dbReference>